<evidence type="ECO:0000313" key="4">
    <source>
        <dbReference type="EMBL" id="KAK9993001.1"/>
    </source>
</evidence>
<protein>
    <recommendedName>
        <fullName evidence="6">DUF4283 domain-containing protein</fullName>
    </recommendedName>
</protein>
<evidence type="ECO:0000313" key="5">
    <source>
        <dbReference type="Proteomes" id="UP001459277"/>
    </source>
</evidence>
<gene>
    <name evidence="4" type="ORF">SO802_022704</name>
</gene>
<comment type="caution">
    <text evidence="4">The sequence shown here is derived from an EMBL/GenBank/DDBJ whole genome shotgun (WGS) entry which is preliminary data.</text>
</comment>
<dbReference type="Pfam" id="PF03372">
    <property type="entry name" value="Exo_endo_phos"/>
    <property type="match status" value="1"/>
</dbReference>
<dbReference type="EMBL" id="JAZDWU010000008">
    <property type="protein sequence ID" value="KAK9993001.1"/>
    <property type="molecule type" value="Genomic_DNA"/>
</dbReference>
<dbReference type="SUPFAM" id="SSF56219">
    <property type="entry name" value="DNase I-like"/>
    <property type="match status" value="1"/>
</dbReference>
<dbReference type="Pfam" id="PF14392">
    <property type="entry name" value="zf-CCHC_4"/>
    <property type="match status" value="1"/>
</dbReference>
<organism evidence="4 5">
    <name type="scientific">Lithocarpus litseifolius</name>
    <dbReference type="NCBI Taxonomy" id="425828"/>
    <lineage>
        <taxon>Eukaryota</taxon>
        <taxon>Viridiplantae</taxon>
        <taxon>Streptophyta</taxon>
        <taxon>Embryophyta</taxon>
        <taxon>Tracheophyta</taxon>
        <taxon>Spermatophyta</taxon>
        <taxon>Magnoliopsida</taxon>
        <taxon>eudicotyledons</taxon>
        <taxon>Gunneridae</taxon>
        <taxon>Pentapetalae</taxon>
        <taxon>rosids</taxon>
        <taxon>fabids</taxon>
        <taxon>Fagales</taxon>
        <taxon>Fagaceae</taxon>
        <taxon>Lithocarpus</taxon>
    </lineage>
</organism>
<name>A0AAW2C446_9ROSI</name>
<keyword evidence="5" id="KW-1185">Reference proteome</keyword>
<dbReference type="Proteomes" id="UP001459277">
    <property type="component" value="Unassembled WGS sequence"/>
</dbReference>
<dbReference type="AlphaFoldDB" id="A0AAW2C446"/>
<sequence>MAAEPWSFDKRLMVLQRFGKETDLGEMEFNKVTFWVQVHDLPIRFRTREIAEQLCEAIGKVNKELMKQIQREITFGKEMWVPFKYERLPSLCFWCGCLTHDDRDCELWIESEGSLSPESQQFGPWLKAAPFVPSRRYMVKVPGFFAGKKSGPTTEKPRAAKKVPVVVVRSGKLVPEVFRTEKESFEGHVEGNMEPVFQEVTQQKSRLSTEEGIMEDLMLHQTESVEKKVSAESVEEVIGEIDKEIKKYDTKISASPGFGVGTGKENVVGQPYINKPNVPDLAGANVLCPVVHNAQLSPSTRVPLAELPSSIVNHVHAEGTWKRFTRTGVASDVGMSETVGEKRSAGNSTDQTELPKKRRISQGGATKTKILAEVENELVSLIRAKDPSVVFIAETWADEARLVCTLSKINFDQKWVVPRLNRGGGLVLFWKNSINIEVIDSHRYFIDTIINGNTENAWRFTGFYGEPETHRRSEAWSKLRSLNSRANIPWICGGYFNEIVRQEEKWGGAPRDHNQMQLFRDVIDECSFRDLGYVGPKFTWAKHYADGHSVRTRLDRCMATNSWFQKFPGTRVHHLSCMSSDHSPLLVNLSGLPEPRRKRGFRFEEMWLSDPACGKTVEEVWCNTRELNPSIAVLKKVAKCEQELTRWSKYNFGHVRRELEIKKNQLALAENEAMVCGNNARIRNLRMEINLLQDRESRMWCQRSRVLWLSKGDNNTAFFHSKATKRLRKNLIRGIRDENGAWLTDQDDIGKVMESYYKELFSSSNPNLEVDSLEKIPCMVTNEMNADLVKEFTELEVKEALN</sequence>
<dbReference type="InterPro" id="IPR036691">
    <property type="entry name" value="Endo/exonu/phosph_ase_sf"/>
</dbReference>
<proteinExistence type="predicted"/>
<feature type="region of interest" description="Disordered" evidence="1">
    <location>
        <begin position="336"/>
        <end position="360"/>
    </location>
</feature>
<evidence type="ECO:0000259" key="2">
    <source>
        <dbReference type="Pfam" id="PF03372"/>
    </source>
</evidence>
<reference evidence="4 5" key="1">
    <citation type="submission" date="2024-01" db="EMBL/GenBank/DDBJ databases">
        <title>A telomere-to-telomere, gap-free genome of sweet tea (Lithocarpus litseifolius).</title>
        <authorList>
            <person name="Zhou J."/>
        </authorList>
    </citation>
    <scope>NUCLEOTIDE SEQUENCE [LARGE SCALE GENOMIC DNA]</scope>
    <source>
        <strain evidence="4">Zhou-2022a</strain>
        <tissue evidence="4">Leaf</tissue>
    </source>
</reference>
<dbReference type="GO" id="GO:0003824">
    <property type="term" value="F:catalytic activity"/>
    <property type="evidence" value="ECO:0007669"/>
    <property type="project" value="InterPro"/>
</dbReference>
<feature type="domain" description="Endonuclease/exonuclease/phosphatase" evidence="2">
    <location>
        <begin position="377"/>
        <end position="582"/>
    </location>
</feature>
<evidence type="ECO:0000259" key="3">
    <source>
        <dbReference type="Pfam" id="PF14392"/>
    </source>
</evidence>
<evidence type="ECO:0000256" key="1">
    <source>
        <dbReference type="SAM" id="MobiDB-lite"/>
    </source>
</evidence>
<dbReference type="PANTHER" id="PTHR33710">
    <property type="entry name" value="BNAC02G09200D PROTEIN"/>
    <property type="match status" value="1"/>
</dbReference>
<feature type="domain" description="Zinc knuckle CX2CX4HX4C" evidence="3">
    <location>
        <begin position="73"/>
        <end position="106"/>
    </location>
</feature>
<dbReference type="InterPro" id="IPR005135">
    <property type="entry name" value="Endo/exonuclease/phosphatase"/>
</dbReference>
<accession>A0AAW2C446</accession>
<dbReference type="PANTHER" id="PTHR33710:SF62">
    <property type="entry name" value="DUF4283 DOMAIN PROTEIN"/>
    <property type="match status" value="1"/>
</dbReference>
<dbReference type="Gene3D" id="3.60.10.10">
    <property type="entry name" value="Endonuclease/exonuclease/phosphatase"/>
    <property type="match status" value="1"/>
</dbReference>
<dbReference type="InterPro" id="IPR025836">
    <property type="entry name" value="Zn_knuckle_CX2CX4HX4C"/>
</dbReference>
<evidence type="ECO:0008006" key="6">
    <source>
        <dbReference type="Google" id="ProtNLM"/>
    </source>
</evidence>